<evidence type="ECO:0000313" key="2">
    <source>
        <dbReference type="EMBL" id="PAV14450.1"/>
    </source>
</evidence>
<protein>
    <recommendedName>
        <fullName evidence="1">Filamentation induced by cAMP protein Fic-like C-terminal domain-containing protein</fullName>
    </recommendedName>
</protein>
<dbReference type="AlphaFoldDB" id="A0A2A2HZ03"/>
<dbReference type="OrthoDB" id="114576at2157"/>
<proteinExistence type="predicted"/>
<dbReference type="Proteomes" id="UP000218164">
    <property type="component" value="Unassembled WGS sequence"/>
</dbReference>
<keyword evidence="3" id="KW-1185">Reference proteome</keyword>
<gene>
    <name evidence="2" type="ORF">ASJ81_13760</name>
</gene>
<accession>A0A2A2HZ03</accession>
<evidence type="ECO:0000259" key="1">
    <source>
        <dbReference type="Pfam" id="PF21247"/>
    </source>
</evidence>
<sequence length="89" mass="10348">MTPQATPQGTPQATQKNVTNKITALLEYCIEPRSRVEIQEFMGLKDREYFRLEILNPLIREGKLLLTIPEKPTSPNQKYYSYLKDPNHV</sequence>
<dbReference type="RefSeq" id="WP_095642802.1">
    <property type="nucleotide sequence ID" value="NZ_LMVP01000005.1"/>
</dbReference>
<dbReference type="Pfam" id="PF21247">
    <property type="entry name" value="Fic-like_C"/>
    <property type="match status" value="1"/>
</dbReference>
<dbReference type="EMBL" id="LMVP01000005">
    <property type="protein sequence ID" value="PAV14450.1"/>
    <property type="molecule type" value="Genomic_DNA"/>
</dbReference>
<evidence type="ECO:0000313" key="3">
    <source>
        <dbReference type="Proteomes" id="UP000218164"/>
    </source>
</evidence>
<dbReference type="InterPro" id="IPR049514">
    <property type="entry name" value="Fic-like_C"/>
</dbReference>
<organism evidence="2 3">
    <name type="scientific">Methanosarcina spelaei</name>
    <dbReference type="NCBI Taxonomy" id="1036679"/>
    <lineage>
        <taxon>Archaea</taxon>
        <taxon>Methanobacteriati</taxon>
        <taxon>Methanobacteriota</taxon>
        <taxon>Stenosarchaea group</taxon>
        <taxon>Methanomicrobia</taxon>
        <taxon>Methanosarcinales</taxon>
        <taxon>Methanosarcinaceae</taxon>
        <taxon>Methanosarcina</taxon>
    </lineage>
</organism>
<comment type="caution">
    <text evidence="2">The sequence shown here is derived from an EMBL/GenBank/DDBJ whole genome shotgun (WGS) entry which is preliminary data.</text>
</comment>
<name>A0A2A2HZ03_9EURY</name>
<feature type="domain" description="Filamentation induced by cAMP protein Fic-like C-terminal" evidence="1">
    <location>
        <begin position="22"/>
        <end position="79"/>
    </location>
</feature>
<reference evidence="2 3" key="1">
    <citation type="journal article" date="2017" name="BMC Genomics">
        <title>Genomic analysis of methanogenic archaea reveals a shift towards energy conservation.</title>
        <authorList>
            <person name="Gilmore S.P."/>
            <person name="Henske J.K."/>
            <person name="Sexton J.A."/>
            <person name="Solomon K.V."/>
            <person name="Seppala S."/>
            <person name="Yoo J.I."/>
            <person name="Huyett L.M."/>
            <person name="Pressman A."/>
            <person name="Cogan J.Z."/>
            <person name="Kivenson V."/>
            <person name="Peng X."/>
            <person name="Tan Y."/>
            <person name="Valentine D.L."/>
            <person name="O'Malley M.A."/>
        </authorList>
    </citation>
    <scope>NUCLEOTIDE SEQUENCE [LARGE SCALE GENOMIC DNA]</scope>
    <source>
        <strain evidence="2 3">MC-15</strain>
    </source>
</reference>